<accession>A0A1U7CLG2</accession>
<evidence type="ECO:0000313" key="3">
    <source>
        <dbReference type="Proteomes" id="UP000186309"/>
    </source>
</evidence>
<sequence>MMSRPVAVGRPLAKEPTANLALVGAVVFLLLGVSWRILRSVTSVLIPKTSR</sequence>
<proteinExistence type="predicted"/>
<dbReference type="Proteomes" id="UP000186309">
    <property type="component" value="Chromosome"/>
</dbReference>
<keyword evidence="3" id="KW-1185">Reference proteome</keyword>
<protein>
    <submittedName>
        <fullName evidence="2">Uncharacterized protein</fullName>
    </submittedName>
</protein>
<dbReference type="STRING" id="1387353.BSF38_01236"/>
<keyword evidence="1" id="KW-1133">Transmembrane helix</keyword>
<keyword evidence="1" id="KW-0472">Membrane</keyword>
<organism evidence="2 3">
    <name type="scientific">Paludisphaera borealis</name>
    <dbReference type="NCBI Taxonomy" id="1387353"/>
    <lineage>
        <taxon>Bacteria</taxon>
        <taxon>Pseudomonadati</taxon>
        <taxon>Planctomycetota</taxon>
        <taxon>Planctomycetia</taxon>
        <taxon>Isosphaerales</taxon>
        <taxon>Isosphaeraceae</taxon>
        <taxon>Paludisphaera</taxon>
    </lineage>
</organism>
<name>A0A1U7CLG2_9BACT</name>
<gene>
    <name evidence="2" type="ORF">BSF38_01236</name>
</gene>
<dbReference type="AlphaFoldDB" id="A0A1U7CLG2"/>
<dbReference type="KEGG" id="pbor:BSF38_01236"/>
<evidence type="ECO:0000256" key="1">
    <source>
        <dbReference type="SAM" id="Phobius"/>
    </source>
</evidence>
<dbReference type="EMBL" id="CP019082">
    <property type="protein sequence ID" value="APW59780.1"/>
    <property type="molecule type" value="Genomic_DNA"/>
</dbReference>
<evidence type="ECO:0000313" key="2">
    <source>
        <dbReference type="EMBL" id="APW59780.1"/>
    </source>
</evidence>
<keyword evidence="1" id="KW-0812">Transmembrane</keyword>
<feature type="transmembrane region" description="Helical" evidence="1">
    <location>
        <begin position="20"/>
        <end position="38"/>
    </location>
</feature>
<reference evidence="3" key="1">
    <citation type="submission" date="2016-12" db="EMBL/GenBank/DDBJ databases">
        <title>Comparative genomics of four Isosphaeraceae planctomycetes: a common pool of plasmids and glycoside hydrolase genes.</title>
        <authorList>
            <person name="Ivanova A."/>
        </authorList>
    </citation>
    <scope>NUCLEOTIDE SEQUENCE [LARGE SCALE GENOMIC DNA]</scope>
    <source>
        <strain evidence="3">PX4</strain>
    </source>
</reference>